<feature type="region of interest" description="Disordered" evidence="1">
    <location>
        <begin position="381"/>
        <end position="422"/>
    </location>
</feature>
<feature type="region of interest" description="Disordered" evidence="1">
    <location>
        <begin position="1"/>
        <end position="56"/>
    </location>
</feature>
<dbReference type="Pfam" id="PF13699">
    <property type="entry name" value="eCIS_core"/>
    <property type="match status" value="1"/>
</dbReference>
<gene>
    <name evidence="3" type="ORF">ACFFVF_18855</name>
</gene>
<sequence>MEHLQDKTRNIQSESVANSIEGKIIQSKSKTLEDNRPSSILQKKANNTGLPNNLKSGIENLSGHAMDDVKVHYNSDKPAQLNAHAYAQGTDIHVASGQEKHLPHEAWHVVQQKQGRVKPTMQMKGKVNVNDDEGLEKEADVMGAKALQMKTKEFSKDNDKTVLKNDIGKVRQKPIQMLQQHYKPTLTIIRSPFQLKKLKRQSNIKSAISNSVIQRQPLKKKTEDNLVDAVKNNDKQKFKQIFRAAASGMDEMISCDVTFSQARSRLANETKMREFLRASHETRHPTHEMGHNVSGTGKKQYEFAHPTSPDKVVYTTKKTKKGNPRWIGHTGWDRARAKHVKEGKTIKEMQDRAIEFTLNSGAQPPFAKNSNIKRTYAEALLGHNDREKLKSKHSKYDPKKKQKINAQWEPNRAKRGVSPTRK</sequence>
<name>A0ABV5GT61_9FLAO</name>
<evidence type="ECO:0000256" key="1">
    <source>
        <dbReference type="SAM" id="MobiDB-lite"/>
    </source>
</evidence>
<dbReference type="InterPro" id="IPR025295">
    <property type="entry name" value="eCIS_core_dom"/>
</dbReference>
<proteinExistence type="predicted"/>
<keyword evidence="4" id="KW-1185">Reference proteome</keyword>
<dbReference type="Proteomes" id="UP001589607">
    <property type="component" value="Unassembled WGS sequence"/>
</dbReference>
<evidence type="ECO:0000313" key="4">
    <source>
        <dbReference type="Proteomes" id="UP001589607"/>
    </source>
</evidence>
<accession>A0ABV5GT61</accession>
<dbReference type="RefSeq" id="WP_236458812.1">
    <property type="nucleotide sequence ID" value="NZ_CBCSGE010000001.1"/>
</dbReference>
<protein>
    <submittedName>
        <fullName evidence="3">DUF4157 domain-containing protein</fullName>
    </submittedName>
</protein>
<evidence type="ECO:0000313" key="3">
    <source>
        <dbReference type="EMBL" id="MFB9098572.1"/>
    </source>
</evidence>
<feature type="compositionally biased region" description="Basic and acidic residues" evidence="1">
    <location>
        <begin position="383"/>
        <end position="399"/>
    </location>
</feature>
<reference evidence="3 4" key="1">
    <citation type="submission" date="2024-09" db="EMBL/GenBank/DDBJ databases">
        <authorList>
            <person name="Sun Q."/>
            <person name="Mori K."/>
        </authorList>
    </citation>
    <scope>NUCLEOTIDE SEQUENCE [LARGE SCALE GENOMIC DNA]</scope>
    <source>
        <strain evidence="3 4">CECT 7955</strain>
    </source>
</reference>
<evidence type="ECO:0000259" key="2">
    <source>
        <dbReference type="Pfam" id="PF13699"/>
    </source>
</evidence>
<organism evidence="3 4">
    <name type="scientific">Flavobacterium jumunjinense</name>
    <dbReference type="NCBI Taxonomy" id="998845"/>
    <lineage>
        <taxon>Bacteria</taxon>
        <taxon>Pseudomonadati</taxon>
        <taxon>Bacteroidota</taxon>
        <taxon>Flavobacteriia</taxon>
        <taxon>Flavobacteriales</taxon>
        <taxon>Flavobacteriaceae</taxon>
        <taxon>Flavobacterium</taxon>
    </lineage>
</organism>
<feature type="compositionally biased region" description="Polar residues" evidence="1">
    <location>
        <begin position="37"/>
        <end position="55"/>
    </location>
</feature>
<feature type="domain" description="eCIS core" evidence="2">
    <location>
        <begin position="50"/>
        <end position="115"/>
    </location>
</feature>
<comment type="caution">
    <text evidence="3">The sequence shown here is derived from an EMBL/GenBank/DDBJ whole genome shotgun (WGS) entry which is preliminary data.</text>
</comment>
<dbReference type="EMBL" id="JBHMEY010000094">
    <property type="protein sequence ID" value="MFB9098572.1"/>
    <property type="molecule type" value="Genomic_DNA"/>
</dbReference>